<keyword evidence="9" id="KW-0503">Monooxygenase</keyword>
<keyword evidence="12" id="KW-1185">Reference proteome</keyword>
<comment type="subcellular location">
    <subcellularLocation>
        <location evidence="1">Membrane</location>
        <topology evidence="1">Single-pass membrane protein</topology>
    </subcellularLocation>
</comment>
<comment type="caution">
    <text evidence="11">The sequence shown here is derived from an EMBL/GenBank/DDBJ whole genome shotgun (WGS) entry which is preliminary data.</text>
</comment>
<keyword evidence="10" id="KW-0472">Membrane</keyword>
<evidence type="ECO:0000313" key="11">
    <source>
        <dbReference type="EMBL" id="KAJ9171641.1"/>
    </source>
</evidence>
<evidence type="ECO:0000256" key="6">
    <source>
        <dbReference type="ARBA" id="ARBA00022989"/>
    </source>
</evidence>
<proteinExistence type="inferred from homology"/>
<evidence type="ECO:0000256" key="10">
    <source>
        <dbReference type="ARBA" id="ARBA00023136"/>
    </source>
</evidence>
<reference evidence="11" key="1">
    <citation type="journal article" date="2023" name="Plant Biotechnol. J.">
        <title>Chromosome-level wild Hevea brasiliensis genome provides new tools for genomic-assisted breeding and valuable loci to elevate rubber yield.</title>
        <authorList>
            <person name="Cheng H."/>
            <person name="Song X."/>
            <person name="Hu Y."/>
            <person name="Wu T."/>
            <person name="Yang Q."/>
            <person name="An Z."/>
            <person name="Feng S."/>
            <person name="Deng Z."/>
            <person name="Wu W."/>
            <person name="Zeng X."/>
            <person name="Tu M."/>
            <person name="Wang X."/>
            <person name="Huang H."/>
        </authorList>
    </citation>
    <scope>NUCLEOTIDE SEQUENCE</scope>
    <source>
        <strain evidence="11">MT/VB/25A 57/8</strain>
    </source>
</reference>
<dbReference type="InterPro" id="IPR036396">
    <property type="entry name" value="Cyt_P450_sf"/>
</dbReference>
<keyword evidence="6" id="KW-1133">Transmembrane helix</keyword>
<keyword evidence="3" id="KW-0349">Heme</keyword>
<dbReference type="EMBL" id="JARPOI010000009">
    <property type="protein sequence ID" value="KAJ9171641.1"/>
    <property type="molecule type" value="Genomic_DNA"/>
</dbReference>
<evidence type="ECO:0000256" key="9">
    <source>
        <dbReference type="ARBA" id="ARBA00023033"/>
    </source>
</evidence>
<keyword evidence="5" id="KW-0479">Metal-binding</keyword>
<dbReference type="PANTHER" id="PTHR24282">
    <property type="entry name" value="CYTOCHROME P450 FAMILY MEMBER"/>
    <property type="match status" value="1"/>
</dbReference>
<dbReference type="Proteomes" id="UP001174677">
    <property type="component" value="Chromosome 9"/>
</dbReference>
<keyword evidence="4" id="KW-0812">Transmembrane</keyword>
<sequence>MAYLGIFMVAFTALLISKIWQVLKVCLWRPYALTRSFRNQGVKGPSYSLFSGSLKEMKRLKMDAIQLVLDTTSNDFTCKVLPHYHKWCPQYGETILYWRGTRPVVCITDPDLAKQILSNKFGFYTKPKFNPAIIALTGNGVAVVNGHEWVRRRRIVNPAFSADKLKVMIKKMATCTVSMLEEWKNQANAAEDQCKKIEINGEF</sequence>
<evidence type="ECO:0000256" key="1">
    <source>
        <dbReference type="ARBA" id="ARBA00004167"/>
    </source>
</evidence>
<evidence type="ECO:0000256" key="5">
    <source>
        <dbReference type="ARBA" id="ARBA00022723"/>
    </source>
</evidence>
<accession>A0ABQ9LUQ9</accession>
<organism evidence="11 12">
    <name type="scientific">Hevea brasiliensis</name>
    <name type="common">Para rubber tree</name>
    <name type="synonym">Siphonia brasiliensis</name>
    <dbReference type="NCBI Taxonomy" id="3981"/>
    <lineage>
        <taxon>Eukaryota</taxon>
        <taxon>Viridiplantae</taxon>
        <taxon>Streptophyta</taxon>
        <taxon>Embryophyta</taxon>
        <taxon>Tracheophyta</taxon>
        <taxon>Spermatophyta</taxon>
        <taxon>Magnoliopsida</taxon>
        <taxon>eudicotyledons</taxon>
        <taxon>Gunneridae</taxon>
        <taxon>Pentapetalae</taxon>
        <taxon>rosids</taxon>
        <taxon>fabids</taxon>
        <taxon>Malpighiales</taxon>
        <taxon>Euphorbiaceae</taxon>
        <taxon>Crotonoideae</taxon>
        <taxon>Micrandreae</taxon>
        <taxon>Hevea</taxon>
    </lineage>
</organism>
<dbReference type="InterPro" id="IPR001128">
    <property type="entry name" value="Cyt_P450"/>
</dbReference>
<dbReference type="Pfam" id="PF00067">
    <property type="entry name" value="p450"/>
    <property type="match status" value="1"/>
</dbReference>
<dbReference type="InterPro" id="IPR050665">
    <property type="entry name" value="Cytochrome_P450_Monooxygen"/>
</dbReference>
<keyword evidence="7" id="KW-0560">Oxidoreductase</keyword>
<evidence type="ECO:0000256" key="8">
    <source>
        <dbReference type="ARBA" id="ARBA00023004"/>
    </source>
</evidence>
<gene>
    <name evidence="11" type="ORF">P3X46_014979</name>
</gene>
<keyword evidence="8" id="KW-0408">Iron</keyword>
<evidence type="ECO:0000256" key="2">
    <source>
        <dbReference type="ARBA" id="ARBA00010617"/>
    </source>
</evidence>
<evidence type="ECO:0008006" key="13">
    <source>
        <dbReference type="Google" id="ProtNLM"/>
    </source>
</evidence>
<evidence type="ECO:0000256" key="4">
    <source>
        <dbReference type="ARBA" id="ARBA00022692"/>
    </source>
</evidence>
<dbReference type="Gene3D" id="1.10.630.10">
    <property type="entry name" value="Cytochrome P450"/>
    <property type="match status" value="1"/>
</dbReference>
<evidence type="ECO:0000256" key="7">
    <source>
        <dbReference type="ARBA" id="ARBA00023002"/>
    </source>
</evidence>
<evidence type="ECO:0000313" key="12">
    <source>
        <dbReference type="Proteomes" id="UP001174677"/>
    </source>
</evidence>
<dbReference type="SUPFAM" id="SSF48264">
    <property type="entry name" value="Cytochrome P450"/>
    <property type="match status" value="1"/>
</dbReference>
<dbReference type="PANTHER" id="PTHR24282:SF184">
    <property type="entry name" value="CYTOCHROME P450"/>
    <property type="match status" value="1"/>
</dbReference>
<name>A0ABQ9LUQ9_HEVBR</name>
<comment type="similarity">
    <text evidence="2">Belongs to the cytochrome P450 family.</text>
</comment>
<evidence type="ECO:0000256" key="3">
    <source>
        <dbReference type="ARBA" id="ARBA00022617"/>
    </source>
</evidence>
<protein>
    <recommendedName>
        <fullName evidence="13">Cytochrome P450</fullName>
    </recommendedName>
</protein>